<protein>
    <recommendedName>
        <fullName evidence="4">Peptidase</fullName>
    </recommendedName>
</protein>
<accession>A0A0J6VZZ6</accession>
<dbReference type="RefSeq" id="WP_048470803.1">
    <property type="nucleotide sequence ID" value="NZ_JYNL01000030.1"/>
</dbReference>
<keyword evidence="3" id="KW-1185">Reference proteome</keyword>
<gene>
    <name evidence="2" type="ORF">MCHLDSM_03250</name>
</gene>
<dbReference type="PATRIC" id="fig|37916.4.peg.3179"/>
<evidence type="ECO:0008006" key="4">
    <source>
        <dbReference type="Google" id="ProtNLM"/>
    </source>
</evidence>
<feature type="compositionally biased region" description="Low complexity" evidence="1">
    <location>
        <begin position="45"/>
        <end position="64"/>
    </location>
</feature>
<reference evidence="2 3" key="1">
    <citation type="journal article" date="2015" name="Genome Biol. Evol.">
        <title>Characterization of Three Mycobacterium spp. with Potential Use in Bioremediation by Genome Sequencing and Comparative Genomics.</title>
        <authorList>
            <person name="Das S."/>
            <person name="Pettersson B.M."/>
            <person name="Behra P.R."/>
            <person name="Ramesh M."/>
            <person name="Dasgupta S."/>
            <person name="Bhattacharya A."/>
            <person name="Kirsebom L.A."/>
        </authorList>
    </citation>
    <scope>NUCLEOTIDE SEQUENCE [LARGE SCALE GENOMIC DNA]</scope>
    <source>
        <strain evidence="2 3">DSM 43826</strain>
    </source>
</reference>
<dbReference type="Proteomes" id="UP000036513">
    <property type="component" value="Unassembled WGS sequence"/>
</dbReference>
<evidence type="ECO:0000313" key="3">
    <source>
        <dbReference type="Proteomes" id="UP000036513"/>
    </source>
</evidence>
<name>A0A0J6VZZ6_9MYCO</name>
<evidence type="ECO:0000256" key="1">
    <source>
        <dbReference type="SAM" id="MobiDB-lite"/>
    </source>
</evidence>
<dbReference type="STRING" id="37916.MCHLDSM_03250"/>
<evidence type="ECO:0000313" key="2">
    <source>
        <dbReference type="EMBL" id="KMO75033.1"/>
    </source>
</evidence>
<feature type="region of interest" description="Disordered" evidence="1">
    <location>
        <begin position="45"/>
        <end position="68"/>
    </location>
</feature>
<dbReference type="EMBL" id="JYNL01000030">
    <property type="protein sequence ID" value="KMO75033.1"/>
    <property type="molecule type" value="Genomic_DNA"/>
</dbReference>
<dbReference type="AlphaFoldDB" id="A0A0J6VZZ6"/>
<comment type="caution">
    <text evidence="2">The sequence shown here is derived from an EMBL/GenBank/DDBJ whole genome shotgun (WGS) entry which is preliminary data.</text>
</comment>
<feature type="region of interest" description="Disordered" evidence="1">
    <location>
        <begin position="194"/>
        <end position="219"/>
    </location>
</feature>
<proteinExistence type="predicted"/>
<sequence length="271" mass="27610" precursor="true">MRPSTTFAGTDRARTRRRLGAVLGTELVCAALLISGPLPGTPVGPAVAAPSPTTGTAAPSGAPLRTVTTPGGRTAKLIDLGGGAGALLDRLTAELPGAESAVSGFWGPQWPREIPIVVAGSAEQFAVLAGAGADTAATTTSERITFSPEAAAMNPADLRIVLRHELFHYAARAGTAADAPVWLTEGVADFVGRPAPGAPVAEPERLPTDAELATPGPQRSAAYDRAWEFATFVAQTRGVDRLRALYVAACGPGHPDAATAVRDVLGIDLPA</sequence>
<organism evidence="2 3">
    <name type="scientific">Mycolicibacterium chlorophenolicum</name>
    <dbReference type="NCBI Taxonomy" id="37916"/>
    <lineage>
        <taxon>Bacteria</taxon>
        <taxon>Bacillati</taxon>
        <taxon>Actinomycetota</taxon>
        <taxon>Actinomycetes</taxon>
        <taxon>Mycobacteriales</taxon>
        <taxon>Mycobacteriaceae</taxon>
        <taxon>Mycolicibacterium</taxon>
    </lineage>
</organism>